<reference evidence="2 4" key="1">
    <citation type="submission" date="2019-11" db="EMBL/GenBank/DDBJ databases">
        <authorList>
            <person name="Holert J."/>
        </authorList>
    </citation>
    <scope>NUCLEOTIDE SEQUENCE [LARGE SCALE GENOMIC DNA]</scope>
    <source>
        <strain evidence="2">SB11_3</strain>
    </source>
</reference>
<keyword evidence="4" id="KW-1185">Reference proteome</keyword>
<protein>
    <recommendedName>
        <fullName evidence="5">Mu-like prophage FluMu protein gp29</fullName>
    </recommendedName>
</protein>
<evidence type="ECO:0000313" key="4">
    <source>
        <dbReference type="Proteomes" id="UP000441399"/>
    </source>
</evidence>
<feature type="compositionally biased region" description="Polar residues" evidence="1">
    <location>
        <begin position="419"/>
        <end position="440"/>
    </location>
</feature>
<dbReference type="AlphaFoldDB" id="A0A5S9P396"/>
<dbReference type="EMBL" id="CACSIO010000045">
    <property type="protein sequence ID" value="CAA0122872.1"/>
    <property type="molecule type" value="Genomic_DNA"/>
</dbReference>
<evidence type="ECO:0000313" key="2">
    <source>
        <dbReference type="EMBL" id="CAA0097656.1"/>
    </source>
</evidence>
<sequence>MATILQNSIILDHTGAPIKKRVLTEHIDDAQLTGTRNLWGHGSIASDLTPMRLASVLQAAADGDHHEFLTLAEEMEERDLHYSCELSKRKLAIAGIEPIIEASADDQKAINIAAEVRSLIHAPEFADIIDGSLDGLGKGYGITQVDWQTSARQWIPSQYTWRDPRYFAINRANGFDLHLLTNTHPIEGEPLQPYRWVIHRPRVKMGLPIRGALARLAATAYMCKSFALGDWMTFSEVFGMPIRIGKYHSGATPDEKATLRRAVASIGSDASAIMPEQMRVELLERKSGTGGDKMFEALCSFLDKQVSKGILGQTMTAEDGASNAQAQVHNEVRQDICRADCRQLEATINRHLIEPYVRLNHGPQTVYPRFKLPLSEPEDLTALTNGLDTLVPLGLDVATSQIRDKFGLREPQQGEATLGVTTTPPAIEPTTNQPTALNRQQKAHTDDIDALTEALLDNWQPQMQEVITPIQQALAEATTADDFKARLPELLTAVDPNELVKHLANGMFRARGLGDATDQTQTDNTSTTHSEGQ</sequence>
<dbReference type="Proteomes" id="UP000441399">
    <property type="component" value="Unassembled WGS sequence"/>
</dbReference>
<feature type="region of interest" description="Disordered" evidence="1">
    <location>
        <begin position="418"/>
        <end position="441"/>
    </location>
</feature>
<name>A0A5S9P396_9GAMM</name>
<dbReference type="EMBL" id="CACSIO010000004">
    <property type="protein sequence ID" value="CAA0097656.1"/>
    <property type="molecule type" value="Genomic_DNA"/>
</dbReference>
<accession>A0A5S9P396</accession>
<evidence type="ECO:0000256" key="1">
    <source>
        <dbReference type="SAM" id="MobiDB-lite"/>
    </source>
</evidence>
<dbReference type="OrthoDB" id="9797300at2"/>
<proteinExistence type="predicted"/>
<gene>
    <name evidence="3" type="ORF">OPDIPICF_02703</name>
    <name evidence="2" type="ORF">OPDIPICF_04123</name>
</gene>
<evidence type="ECO:0008006" key="5">
    <source>
        <dbReference type="Google" id="ProtNLM"/>
    </source>
</evidence>
<evidence type="ECO:0000313" key="3">
    <source>
        <dbReference type="EMBL" id="CAA0122872.1"/>
    </source>
</evidence>
<feature type="compositionally biased region" description="Low complexity" evidence="1">
    <location>
        <begin position="517"/>
        <end position="533"/>
    </location>
</feature>
<organism evidence="2 4">
    <name type="scientific">BD1-7 clade bacterium</name>
    <dbReference type="NCBI Taxonomy" id="2029982"/>
    <lineage>
        <taxon>Bacteria</taxon>
        <taxon>Pseudomonadati</taxon>
        <taxon>Pseudomonadota</taxon>
        <taxon>Gammaproteobacteria</taxon>
        <taxon>Cellvibrionales</taxon>
        <taxon>Spongiibacteraceae</taxon>
        <taxon>BD1-7 clade</taxon>
    </lineage>
</organism>
<dbReference type="Pfam" id="PF06074">
    <property type="entry name" value="Portal_Mu"/>
    <property type="match status" value="1"/>
</dbReference>
<dbReference type="InterPro" id="IPR009279">
    <property type="entry name" value="Portal_Mu"/>
</dbReference>
<feature type="region of interest" description="Disordered" evidence="1">
    <location>
        <begin position="512"/>
        <end position="533"/>
    </location>
</feature>